<feature type="domain" description="DUF3991" evidence="1">
    <location>
        <begin position="128"/>
        <end position="196"/>
    </location>
</feature>
<name>F8C148_AFIC5</name>
<reference evidence="2 3" key="1">
    <citation type="journal article" date="2003" name="Gene">
        <title>Complete nucleotide sequence of the circular megaplasmid pHCG3 of Oligotropha carboxidovorans: function in the chemolithoautotrophic utilization of CO, H(2) and CO(2).</title>
        <authorList>
            <person name="Fuhrmann S."/>
            <person name="Ferner M."/>
            <person name="Jeffke T."/>
            <person name="Henne A."/>
            <person name="Gottschalk G."/>
            <person name="Meyer O."/>
        </authorList>
    </citation>
    <scope>NUCLEOTIDE SEQUENCE [LARGE SCALE GENOMIC DNA]</scope>
    <source>
        <strain evidence="3">ATCC 49405 / DSM 1227 / KCTC 32145 / OM5</strain>
        <plasmid evidence="2">pHCG3</plasmid>
    </source>
</reference>
<organism evidence="2 3">
    <name type="scientific">Afipia carboxidovorans (strain ATCC 49405 / DSM 1227 / KCTC 32145 / OM5)</name>
    <name type="common">Oligotropha carboxidovorans</name>
    <dbReference type="NCBI Taxonomy" id="504832"/>
    <lineage>
        <taxon>Bacteria</taxon>
        <taxon>Pseudomonadati</taxon>
        <taxon>Pseudomonadota</taxon>
        <taxon>Alphaproteobacteria</taxon>
        <taxon>Hyphomicrobiales</taxon>
        <taxon>Nitrobacteraceae</taxon>
        <taxon>Afipia</taxon>
    </lineage>
</organism>
<protein>
    <recommendedName>
        <fullName evidence="1">DUF3991 domain-containing protein</fullName>
    </recommendedName>
</protein>
<dbReference type="HOGENOM" id="CLU_057274_0_0_5"/>
<dbReference type="RefSeq" id="WP_013913781.1">
    <property type="nucleotide sequence ID" value="NC_015689.1"/>
</dbReference>
<dbReference type="KEGG" id="ocg:OCA5_pHCG300850"/>
<dbReference type="PATRIC" id="fig|504832.7.peg.3661"/>
<proteinExistence type="predicted"/>
<dbReference type="PIRSF" id="PIRSF036054">
    <property type="entry name" value="UCP036054"/>
    <property type="match status" value="1"/>
</dbReference>
<dbReference type="InterPro" id="IPR025054">
    <property type="entry name" value="DUF3991"/>
</dbReference>
<sequence>MDQKDIDALRGKVPCASLLEKAGWKVDLKESTRDAVKYRRGEGQIVIVIHKGRGWFDPMSEAKGDVFKLAEHLGAKNFPEALEQVAELDGFVPTQPAWNRPARAKPALPLANRWNARLKPRPGSPAWRYLSESRSIPDHLIQEALEQDRLREGPHGSMWASHTNDAGSVVGWEERGPEWRGFATGGSKVLFRLGTPQALRSCVTEAAIDAMSLAAIEGLRHDSLYLSTGGGWSPATEAAIRILGARPKALLVAATDSNRQGDVFGDRIRAIAEEVGSGFERLRSARDDWNEDLQAVLRQRR</sequence>
<evidence type="ECO:0000313" key="2">
    <source>
        <dbReference type="EMBL" id="AEI08158.1"/>
    </source>
</evidence>
<dbReference type="EMBL" id="CP002827">
    <property type="protein sequence ID" value="AEI08158.1"/>
    <property type="molecule type" value="Genomic_DNA"/>
</dbReference>
<reference evidence="2 3" key="2">
    <citation type="journal article" date="2011" name="J. Bacteriol.">
        <title>Complete genome sequences of the chemolithoautotrophic Oligotropha carboxidovorans strains OM4 and OM5.</title>
        <authorList>
            <person name="Volland S."/>
            <person name="Rachinger M."/>
            <person name="Strittmatter A."/>
            <person name="Daniel R."/>
            <person name="Gottschalk G."/>
            <person name="Meyer O."/>
        </authorList>
    </citation>
    <scope>NUCLEOTIDE SEQUENCE [LARGE SCALE GENOMIC DNA]</scope>
    <source>
        <strain evidence="3">ATCC 49405 / DSM 1227 / KCTC 32145 / OM5</strain>
        <plasmid evidence="2">pHCG3</plasmid>
    </source>
</reference>
<evidence type="ECO:0000313" key="3">
    <source>
        <dbReference type="Proteomes" id="UP000007730"/>
    </source>
</evidence>
<geneLocation type="plasmid" evidence="2 3">
    <name>pHCG3</name>
</geneLocation>
<dbReference type="Pfam" id="PF13154">
    <property type="entry name" value="DUF3991"/>
    <property type="match status" value="1"/>
</dbReference>
<dbReference type="Pfam" id="PF13155">
    <property type="entry name" value="Toprim_2"/>
    <property type="match status" value="1"/>
</dbReference>
<dbReference type="AlphaFoldDB" id="F8C148"/>
<evidence type="ECO:0000259" key="1">
    <source>
        <dbReference type="Pfam" id="PF13154"/>
    </source>
</evidence>
<dbReference type="OrthoDB" id="5757175at2"/>
<dbReference type="InterPro" id="IPR017041">
    <property type="entry name" value="UCP036054"/>
</dbReference>
<keyword evidence="2" id="KW-0614">Plasmid</keyword>
<accession>F8C148</accession>
<keyword evidence="3" id="KW-1185">Reference proteome</keyword>
<dbReference type="Proteomes" id="UP000007730">
    <property type="component" value="Plasmid pHCG3"/>
</dbReference>
<gene>
    <name evidence="2" type="ordered locus">OCA5_pHCG300850</name>
</gene>